<evidence type="ECO:0000313" key="2">
    <source>
        <dbReference type="EMBL" id="MBC3847762.1"/>
    </source>
</evidence>
<proteinExistence type="predicted"/>
<evidence type="ECO:0000256" key="1">
    <source>
        <dbReference type="SAM" id="Phobius"/>
    </source>
</evidence>
<name>A0ABR6Y4V2_9FLAO</name>
<keyword evidence="1" id="KW-1133">Transmembrane helix</keyword>
<reference evidence="2 3" key="1">
    <citation type="submission" date="2020-08" db="EMBL/GenBank/DDBJ databases">
        <title>Winogradskyella ouciana sp. nov., isolated from the hadal seawater of the Mariana Trench.</title>
        <authorList>
            <person name="He X."/>
        </authorList>
    </citation>
    <scope>NUCLEOTIDE SEQUENCE [LARGE SCALE GENOMIC DNA]</scope>
    <source>
        <strain evidence="2 3">KCTC 22026</strain>
    </source>
</reference>
<evidence type="ECO:0008006" key="4">
    <source>
        <dbReference type="Google" id="ProtNLM"/>
    </source>
</evidence>
<feature type="transmembrane region" description="Helical" evidence="1">
    <location>
        <begin position="30"/>
        <end position="49"/>
    </location>
</feature>
<dbReference type="RefSeq" id="WP_186846866.1">
    <property type="nucleotide sequence ID" value="NZ_JACOME010000006.1"/>
</dbReference>
<keyword evidence="3" id="KW-1185">Reference proteome</keyword>
<comment type="caution">
    <text evidence="2">The sequence shown here is derived from an EMBL/GenBank/DDBJ whole genome shotgun (WGS) entry which is preliminary data.</text>
</comment>
<feature type="transmembrane region" description="Helical" evidence="1">
    <location>
        <begin position="69"/>
        <end position="89"/>
    </location>
</feature>
<evidence type="ECO:0000313" key="3">
    <source>
        <dbReference type="Proteomes" id="UP000607435"/>
    </source>
</evidence>
<dbReference type="EMBL" id="JACOME010000006">
    <property type="protein sequence ID" value="MBC3847762.1"/>
    <property type="molecule type" value="Genomic_DNA"/>
</dbReference>
<organism evidence="2 3">
    <name type="scientific">Winogradskyella echinorum</name>
    <dbReference type="NCBI Taxonomy" id="538189"/>
    <lineage>
        <taxon>Bacteria</taxon>
        <taxon>Pseudomonadati</taxon>
        <taxon>Bacteroidota</taxon>
        <taxon>Flavobacteriia</taxon>
        <taxon>Flavobacteriales</taxon>
        <taxon>Flavobacteriaceae</taxon>
        <taxon>Winogradskyella</taxon>
    </lineage>
</organism>
<gene>
    <name evidence="2" type="ORF">H6H04_15295</name>
</gene>
<feature type="transmembrane region" description="Helical" evidence="1">
    <location>
        <begin position="6"/>
        <end position="23"/>
    </location>
</feature>
<keyword evidence="1" id="KW-0812">Transmembrane</keyword>
<dbReference type="Proteomes" id="UP000607435">
    <property type="component" value="Unassembled WGS sequence"/>
</dbReference>
<protein>
    <recommendedName>
        <fullName evidence="4">DUF340 domain-containing protein</fullName>
    </recommendedName>
</protein>
<sequence>MTGTLISLISIFIGIIAANLLAYFKKKYSFGFTGNTLIGVFGSLLFIKTFGRLGVDPWSIMKNGDFDGFLLMVNLLVSAIGSTIFMILFKKMYLLINKASS</sequence>
<accession>A0ABR6Y4V2</accession>
<keyword evidence="1" id="KW-0472">Membrane</keyword>